<comment type="caution">
    <text evidence="1">The sequence shown here is derived from an EMBL/GenBank/DDBJ whole genome shotgun (WGS) entry which is preliminary data.</text>
</comment>
<dbReference type="SUPFAM" id="SSF75005">
    <property type="entry name" value="Arabinanase/levansucrase/invertase"/>
    <property type="match status" value="1"/>
</dbReference>
<dbReference type="EMBL" id="JAGMUV010000045">
    <property type="protein sequence ID" value="KAH7110470.1"/>
    <property type="molecule type" value="Genomic_DNA"/>
</dbReference>
<accession>A0A9P9D0G9</accession>
<sequence>MLRKLLLGRYASLCGVPTPAPRPCHQARQPEHRRGRPAFNKANLKYNPNKEFIFPSVFDAGLHFGEAGLARWYLYYAPHDNPGGISFVYSDNLDGPWTEYQTNPVISRDWPALEAHVLPWQNSVTRWATSEDGINFDYGGIAVSNLDAPVATTESSYARVFRHPDPDSEYTWAMFYIVNEPNNIRNTRLAESFNGKDWTVADDYVVSEPGVNVSGGNPWEWDGQLYVTLRDVGTEAVVLFEASGRVAAPYFVTEGGTTNMLYEAGARSSTSIAYATFGGV</sequence>
<evidence type="ECO:0000313" key="2">
    <source>
        <dbReference type="Proteomes" id="UP000738349"/>
    </source>
</evidence>
<dbReference type="InterPro" id="IPR023296">
    <property type="entry name" value="Glyco_hydro_beta-prop_sf"/>
</dbReference>
<dbReference type="AlphaFoldDB" id="A0A9P9D0G9"/>
<name>A0A9P9D0G9_9HYPO</name>
<organism evidence="1 2">
    <name type="scientific">Dactylonectria macrodidyma</name>
    <dbReference type="NCBI Taxonomy" id="307937"/>
    <lineage>
        <taxon>Eukaryota</taxon>
        <taxon>Fungi</taxon>
        <taxon>Dikarya</taxon>
        <taxon>Ascomycota</taxon>
        <taxon>Pezizomycotina</taxon>
        <taxon>Sordariomycetes</taxon>
        <taxon>Hypocreomycetidae</taxon>
        <taxon>Hypocreales</taxon>
        <taxon>Nectriaceae</taxon>
        <taxon>Dactylonectria</taxon>
    </lineage>
</organism>
<proteinExistence type="predicted"/>
<gene>
    <name evidence="1" type="ORF">EDB81DRAFT_849182</name>
</gene>
<dbReference type="Gene3D" id="2.115.10.20">
    <property type="entry name" value="Glycosyl hydrolase domain, family 43"/>
    <property type="match status" value="2"/>
</dbReference>
<reference evidence="1" key="1">
    <citation type="journal article" date="2021" name="Nat. Commun.">
        <title>Genetic determinants of endophytism in the Arabidopsis root mycobiome.</title>
        <authorList>
            <person name="Mesny F."/>
            <person name="Miyauchi S."/>
            <person name="Thiergart T."/>
            <person name="Pickel B."/>
            <person name="Atanasova L."/>
            <person name="Karlsson M."/>
            <person name="Huettel B."/>
            <person name="Barry K.W."/>
            <person name="Haridas S."/>
            <person name="Chen C."/>
            <person name="Bauer D."/>
            <person name="Andreopoulos W."/>
            <person name="Pangilinan J."/>
            <person name="LaButti K."/>
            <person name="Riley R."/>
            <person name="Lipzen A."/>
            <person name="Clum A."/>
            <person name="Drula E."/>
            <person name="Henrissat B."/>
            <person name="Kohler A."/>
            <person name="Grigoriev I.V."/>
            <person name="Martin F.M."/>
            <person name="Hacquard S."/>
        </authorList>
    </citation>
    <scope>NUCLEOTIDE SEQUENCE</scope>
    <source>
        <strain evidence="1">MPI-CAGE-AT-0147</strain>
    </source>
</reference>
<protein>
    <submittedName>
        <fullName evidence="1">Uncharacterized protein</fullName>
    </submittedName>
</protein>
<dbReference type="Proteomes" id="UP000738349">
    <property type="component" value="Unassembled WGS sequence"/>
</dbReference>
<keyword evidence="2" id="KW-1185">Reference proteome</keyword>
<evidence type="ECO:0000313" key="1">
    <source>
        <dbReference type="EMBL" id="KAH7110470.1"/>
    </source>
</evidence>
<dbReference type="OrthoDB" id="5218136at2759"/>